<proteinExistence type="predicted"/>
<evidence type="ECO:0000256" key="1">
    <source>
        <dbReference type="SAM" id="Coils"/>
    </source>
</evidence>
<feature type="coiled-coil region" evidence="1">
    <location>
        <begin position="236"/>
        <end position="263"/>
    </location>
</feature>
<feature type="domain" description="Transposase IS110-like N-terminal" evidence="2">
    <location>
        <begin position="21"/>
        <end position="171"/>
    </location>
</feature>
<dbReference type="InterPro" id="IPR002525">
    <property type="entry name" value="Transp_IS110-like_N"/>
</dbReference>
<dbReference type="GO" id="GO:0006313">
    <property type="term" value="P:DNA transposition"/>
    <property type="evidence" value="ECO:0007669"/>
    <property type="project" value="InterPro"/>
</dbReference>
<dbReference type="GO" id="GO:0004803">
    <property type="term" value="F:transposase activity"/>
    <property type="evidence" value="ECO:0007669"/>
    <property type="project" value="InterPro"/>
</dbReference>
<dbReference type="EMBL" id="FNSV01000005">
    <property type="protein sequence ID" value="SEB69247.1"/>
    <property type="molecule type" value="Genomic_DNA"/>
</dbReference>
<feature type="domain" description="Transposase IS116/IS110/IS902 C-terminal" evidence="3">
    <location>
        <begin position="290"/>
        <end position="370"/>
    </location>
</feature>
<dbReference type="EMBL" id="FNSV01000005">
    <property type="protein sequence ID" value="SED59613.1"/>
    <property type="molecule type" value="Genomic_DNA"/>
</dbReference>
<evidence type="ECO:0000313" key="4">
    <source>
        <dbReference type="EMBL" id="SEB69247.1"/>
    </source>
</evidence>
<protein>
    <submittedName>
        <fullName evidence="5">Transposase</fullName>
    </submittedName>
</protein>
<evidence type="ECO:0000259" key="3">
    <source>
        <dbReference type="Pfam" id="PF02371"/>
    </source>
</evidence>
<dbReference type="PANTHER" id="PTHR33055:SF15">
    <property type="entry name" value="TRANSPOSASE-RELATED"/>
    <property type="match status" value="1"/>
</dbReference>
<dbReference type="AlphaFoldDB" id="A0A1H5BYH0"/>
<dbReference type="Pfam" id="PF02371">
    <property type="entry name" value="Transposase_20"/>
    <property type="match status" value="1"/>
</dbReference>
<dbReference type="PANTHER" id="PTHR33055">
    <property type="entry name" value="TRANSPOSASE FOR INSERTION SEQUENCE ELEMENT IS1111A"/>
    <property type="match status" value="1"/>
</dbReference>
<gene>
    <name evidence="4" type="ORF">SAMN04490239_1250</name>
    <name evidence="5" type="ORF">SAMN04490239_8921</name>
</gene>
<dbReference type="Proteomes" id="UP000183561">
    <property type="component" value="Unassembled WGS sequence"/>
</dbReference>
<evidence type="ECO:0000313" key="6">
    <source>
        <dbReference type="Proteomes" id="UP000183561"/>
    </source>
</evidence>
<organism evidence="5 6">
    <name type="scientific">Rhodococcus koreensis</name>
    <dbReference type="NCBI Taxonomy" id="99653"/>
    <lineage>
        <taxon>Bacteria</taxon>
        <taxon>Bacillati</taxon>
        <taxon>Actinomycetota</taxon>
        <taxon>Actinomycetes</taxon>
        <taxon>Mycobacteriales</taxon>
        <taxon>Nocardiaceae</taxon>
        <taxon>Rhodococcus</taxon>
    </lineage>
</organism>
<dbReference type="GO" id="GO:0003677">
    <property type="term" value="F:DNA binding"/>
    <property type="evidence" value="ECO:0007669"/>
    <property type="project" value="InterPro"/>
</dbReference>
<dbReference type="NCBIfam" id="NF033542">
    <property type="entry name" value="transpos_IS110"/>
    <property type="match status" value="1"/>
</dbReference>
<evidence type="ECO:0000313" key="5">
    <source>
        <dbReference type="EMBL" id="SED59613.1"/>
    </source>
</evidence>
<evidence type="ECO:0000259" key="2">
    <source>
        <dbReference type="Pfam" id="PF01548"/>
    </source>
</evidence>
<dbReference type="InterPro" id="IPR047650">
    <property type="entry name" value="Transpos_IS110"/>
</dbReference>
<accession>A0A1H5BYH0</accession>
<reference evidence="5" key="1">
    <citation type="submission" date="2016-10" db="EMBL/GenBank/DDBJ databases">
        <authorList>
            <person name="de Groot N.N."/>
        </authorList>
    </citation>
    <scope>NUCLEOTIDE SEQUENCE [LARGE SCALE GENOMIC DNA]</scope>
    <source>
        <strain evidence="5">DSM 44498</strain>
    </source>
</reference>
<keyword evidence="6" id="KW-1185">Reference proteome</keyword>
<dbReference type="Pfam" id="PF01548">
    <property type="entry name" value="DEDD_Tnp_IS110"/>
    <property type="match status" value="1"/>
</dbReference>
<sequence length="447" mass="49072">MNSLPEQIPDAEHELVVECVCAIDVAKASGKVCTRTPDPRRPGRRGSTVWDVSATTAAITDLGEQLVAAGIERITVESTSDYWRIWFYLLESAGLTVQLVNARDVKNVPGRPKTDKLDAVWLAKLTEKGLLRPSFVPPQPIRQLRDYTRLRIDLTRDRTRYWQRLEKLLEDALIKVSSVASSLGTLSVRDMLEALIAGERDPRRLAGLARGAMKAKHNALVEALTGRFDDHHAELARMLLDQIDTLNAQIARLTTRIDDLLVTSIDEPGDTVPADGHDAARGGSGLTVIERLDEIPGVGRGAAQIILAEVGPDMTVFPTAAHLVSWAKLCPRTIQSGPIQRGGRTGKGNPYLKGVLGEAAAAAAKTNTFLGERYRRIVKRRGKLKALVAVARSILVVVWHLLIDTNVRFHDLGADYHTRHINTERKLRSHLAQLAALGYRVTVTPAA</sequence>
<reference evidence="6" key="2">
    <citation type="submission" date="2016-10" db="EMBL/GenBank/DDBJ databases">
        <authorList>
            <person name="Varghese N."/>
            <person name="Submissions S."/>
        </authorList>
    </citation>
    <scope>NUCLEOTIDE SEQUENCE [LARGE SCALE GENOMIC DNA]</scope>
    <source>
        <strain evidence="6">DSM 44498</strain>
    </source>
</reference>
<dbReference type="InterPro" id="IPR003346">
    <property type="entry name" value="Transposase_20"/>
</dbReference>
<keyword evidence="1" id="KW-0175">Coiled coil</keyword>
<name>A0A1H5BYH0_9NOCA</name>